<name>A0AB33ED00_9PSED</name>
<accession>A0AB33ED00</accession>
<dbReference type="SUPFAM" id="SSF82866">
    <property type="entry name" value="Multidrug efflux transporter AcrB transmembrane domain"/>
    <property type="match status" value="1"/>
</dbReference>
<dbReference type="Proteomes" id="UP000218385">
    <property type="component" value="Chromosome"/>
</dbReference>
<keyword evidence="1" id="KW-0472">Membrane</keyword>
<feature type="transmembrane region" description="Helical" evidence="1">
    <location>
        <begin position="37"/>
        <end position="57"/>
    </location>
</feature>
<evidence type="ECO:0000313" key="3">
    <source>
        <dbReference type="Proteomes" id="UP000218385"/>
    </source>
</evidence>
<gene>
    <name evidence="2" type="ORF">CNN82_11810</name>
</gene>
<keyword evidence="1" id="KW-0812">Transmembrane</keyword>
<reference evidence="2 3" key="1">
    <citation type="submission" date="2017-09" db="EMBL/GenBank/DDBJ databases">
        <title>Complete Genome sequence of Lysobacter capsici KNU-15.</title>
        <authorList>
            <person name="Kim M.-C."/>
            <person name="Yi H."/>
            <person name="Lee D.-W."/>
            <person name="Shin J.-H."/>
        </authorList>
    </citation>
    <scope>NUCLEOTIDE SEQUENCE [LARGE SCALE GENOMIC DNA]</scope>
    <source>
        <strain evidence="2 3">KNU-15</strain>
    </source>
</reference>
<dbReference type="EMBL" id="CP023466">
    <property type="protein sequence ID" value="ATE77077.1"/>
    <property type="molecule type" value="Genomic_DNA"/>
</dbReference>
<feature type="transmembrane region" description="Helical" evidence="1">
    <location>
        <begin position="63"/>
        <end position="86"/>
    </location>
</feature>
<evidence type="ECO:0000313" key="2">
    <source>
        <dbReference type="EMBL" id="ATE77077.1"/>
    </source>
</evidence>
<dbReference type="AlphaFoldDB" id="A0AB33ED00"/>
<dbReference type="RefSeq" id="WP_096479948.1">
    <property type="nucleotide sequence ID" value="NZ_CP023466.1"/>
</dbReference>
<proteinExistence type="predicted"/>
<sequence length="101" mass="11082">MTQQIQPLLKEIEAKQPLGYRIDVGGAVEESDKANKALLAVAPLMMISILLLLMLQLQNFSRMWMVVLTAPPGLIGVVMGSIAILIDHSATHRTPLFSMQN</sequence>
<keyword evidence="1" id="KW-1133">Transmembrane helix</keyword>
<evidence type="ECO:0000256" key="1">
    <source>
        <dbReference type="SAM" id="Phobius"/>
    </source>
</evidence>
<protein>
    <submittedName>
        <fullName evidence="2">Uncharacterized protein</fullName>
    </submittedName>
</protein>
<dbReference type="Gene3D" id="1.20.1640.10">
    <property type="entry name" value="Multidrug efflux transporter AcrB transmembrane domain"/>
    <property type="match status" value="1"/>
</dbReference>
<dbReference type="Gene3D" id="3.30.70.1440">
    <property type="entry name" value="Multidrug efflux transporter AcrB pore domain"/>
    <property type="match status" value="1"/>
</dbReference>
<organism evidence="2 3">
    <name type="scientific">Pseudomonas frederiksbergensis</name>
    <dbReference type="NCBI Taxonomy" id="104087"/>
    <lineage>
        <taxon>Bacteria</taxon>
        <taxon>Pseudomonadati</taxon>
        <taxon>Pseudomonadota</taxon>
        <taxon>Gammaproteobacteria</taxon>
        <taxon>Pseudomonadales</taxon>
        <taxon>Pseudomonadaceae</taxon>
        <taxon>Pseudomonas</taxon>
    </lineage>
</organism>